<feature type="domain" description="ABC transporter" evidence="1">
    <location>
        <begin position="24"/>
        <end position="46"/>
    </location>
</feature>
<name>X1JZI0_9ZZZZ</name>
<dbReference type="InterPro" id="IPR003439">
    <property type="entry name" value="ABC_transporter-like_ATP-bd"/>
</dbReference>
<gene>
    <name evidence="2" type="ORF">S03H2_71125</name>
</gene>
<dbReference type="SUPFAM" id="SSF52540">
    <property type="entry name" value="P-loop containing nucleoside triphosphate hydrolases"/>
    <property type="match status" value="1"/>
</dbReference>
<dbReference type="AlphaFoldDB" id="X1JZI0"/>
<evidence type="ECO:0000259" key="1">
    <source>
        <dbReference type="Pfam" id="PF00005"/>
    </source>
</evidence>
<feature type="non-terminal residue" evidence="2">
    <location>
        <position position="46"/>
    </location>
</feature>
<accession>X1JZI0</accession>
<dbReference type="GO" id="GO:0016887">
    <property type="term" value="F:ATP hydrolysis activity"/>
    <property type="evidence" value="ECO:0007669"/>
    <property type="project" value="InterPro"/>
</dbReference>
<sequence length="46" mass="4947">MMKELPLIIIESVDYIYPNGTAALKNISLTIHKGEMVAIMGKNGAG</sequence>
<protein>
    <recommendedName>
        <fullName evidence="1">ABC transporter domain-containing protein</fullName>
    </recommendedName>
</protein>
<dbReference type="InterPro" id="IPR027417">
    <property type="entry name" value="P-loop_NTPase"/>
</dbReference>
<reference evidence="2" key="1">
    <citation type="journal article" date="2014" name="Front. Microbiol.">
        <title>High frequency of phylogenetically diverse reductive dehalogenase-homologous genes in deep subseafloor sedimentary metagenomes.</title>
        <authorList>
            <person name="Kawai M."/>
            <person name="Futagami T."/>
            <person name="Toyoda A."/>
            <person name="Takaki Y."/>
            <person name="Nishi S."/>
            <person name="Hori S."/>
            <person name="Arai W."/>
            <person name="Tsubouchi T."/>
            <person name="Morono Y."/>
            <person name="Uchiyama I."/>
            <person name="Ito T."/>
            <person name="Fujiyama A."/>
            <person name="Inagaki F."/>
            <person name="Takami H."/>
        </authorList>
    </citation>
    <scope>NUCLEOTIDE SEQUENCE</scope>
    <source>
        <strain evidence="2">Expedition CK06-06</strain>
    </source>
</reference>
<dbReference type="GO" id="GO:0005524">
    <property type="term" value="F:ATP binding"/>
    <property type="evidence" value="ECO:0007669"/>
    <property type="project" value="InterPro"/>
</dbReference>
<dbReference type="Gene3D" id="3.40.50.300">
    <property type="entry name" value="P-loop containing nucleotide triphosphate hydrolases"/>
    <property type="match status" value="1"/>
</dbReference>
<dbReference type="Pfam" id="PF00005">
    <property type="entry name" value="ABC_tran"/>
    <property type="match status" value="1"/>
</dbReference>
<dbReference type="EMBL" id="BARU01047477">
    <property type="protein sequence ID" value="GAH99622.1"/>
    <property type="molecule type" value="Genomic_DNA"/>
</dbReference>
<proteinExistence type="predicted"/>
<comment type="caution">
    <text evidence="2">The sequence shown here is derived from an EMBL/GenBank/DDBJ whole genome shotgun (WGS) entry which is preliminary data.</text>
</comment>
<organism evidence="2">
    <name type="scientific">marine sediment metagenome</name>
    <dbReference type="NCBI Taxonomy" id="412755"/>
    <lineage>
        <taxon>unclassified sequences</taxon>
        <taxon>metagenomes</taxon>
        <taxon>ecological metagenomes</taxon>
    </lineage>
</organism>
<evidence type="ECO:0000313" key="2">
    <source>
        <dbReference type="EMBL" id="GAH99622.1"/>
    </source>
</evidence>